<dbReference type="RefSeq" id="WP_147431008.1">
    <property type="nucleotide sequence ID" value="NZ_RBIG01000002.1"/>
</dbReference>
<evidence type="ECO:0000313" key="1">
    <source>
        <dbReference type="EMBL" id="RKQ70114.1"/>
    </source>
</evidence>
<protein>
    <recommendedName>
        <fullName evidence="3">Tail protein</fullName>
    </recommendedName>
</protein>
<evidence type="ECO:0000313" key="2">
    <source>
        <dbReference type="Proteomes" id="UP000277424"/>
    </source>
</evidence>
<reference evidence="1 2" key="1">
    <citation type="submission" date="2018-10" db="EMBL/GenBank/DDBJ databases">
        <title>Comparative analysis of microorganisms from saline springs in Andes Mountain Range, Colombia.</title>
        <authorList>
            <person name="Rubin E."/>
        </authorList>
    </citation>
    <scope>NUCLEOTIDE SEQUENCE [LARGE SCALE GENOMIC DNA]</scope>
    <source>
        <strain evidence="1 2">USBA 36</strain>
    </source>
</reference>
<dbReference type="EMBL" id="RBIG01000002">
    <property type="protein sequence ID" value="RKQ70114.1"/>
    <property type="molecule type" value="Genomic_DNA"/>
</dbReference>
<dbReference type="OrthoDB" id="7298413at2"/>
<dbReference type="Proteomes" id="UP000277424">
    <property type="component" value="Unassembled WGS sequence"/>
</dbReference>
<proteinExistence type="predicted"/>
<gene>
    <name evidence="1" type="ORF">BCL74_2053</name>
</gene>
<organism evidence="1 2">
    <name type="scientific">Oceanibaculum indicum</name>
    <dbReference type="NCBI Taxonomy" id="526216"/>
    <lineage>
        <taxon>Bacteria</taxon>
        <taxon>Pseudomonadati</taxon>
        <taxon>Pseudomonadota</taxon>
        <taxon>Alphaproteobacteria</taxon>
        <taxon>Rhodospirillales</taxon>
        <taxon>Oceanibaculaceae</taxon>
        <taxon>Oceanibaculum</taxon>
    </lineage>
</organism>
<name>A0A420WGG5_9PROT</name>
<comment type="caution">
    <text evidence="1">The sequence shown here is derived from an EMBL/GenBank/DDBJ whole genome shotgun (WGS) entry which is preliminary data.</text>
</comment>
<sequence>MTARRPRAGDVPRVLVRLDLLDPATGNVAPLRVATSDFADKISQSEVYKGTLSLAPVINRSVGIGSLFSGGGAATARMTIRNDGEYDQALTRFIWEGHPVQVYAGVIGQDFADYETIFTGTIQSVEWNWGEIEVSIEDILALLDREIQPNTFAGTGGYEGGADLAGIRKPICIGRPLNVPLVAINRSLSIYLAGDVSWSSVPITVDAPFLYDKGVARTDAGTSSDLITDQPLFGQYKTDPSRGAARLGGNIFGTVTADVEALASGSPPGTADAASASRIILASRGVNSPSLEIESFDALKAANNSDIGVYVPQGGLASEVLDTTLASVGAFRGTRGNGLVFVRRFEAPVASNPDDCDLALFEQDLIGSGPLPRLRRRLLQVPPWQFRVGYDRAWEVQPFNDLAASAVDVGRLDLVGTDYRYGEVSSTTVRDQHPASVPLTIAAGLRGKAAAEAEAARLSALIGIPRDVYICEVDLIPGTLSLGDQVWLQVSRFGLDRGKAFRVIAISESARTFRATLELFG</sequence>
<dbReference type="AlphaFoldDB" id="A0A420WGG5"/>
<evidence type="ECO:0008006" key="3">
    <source>
        <dbReference type="Google" id="ProtNLM"/>
    </source>
</evidence>
<accession>A0A420WGG5</accession>